<dbReference type="PROSITE" id="PS51318">
    <property type="entry name" value="TAT"/>
    <property type="match status" value="1"/>
</dbReference>
<evidence type="ECO:0000313" key="3">
    <source>
        <dbReference type="Proteomes" id="UP001629249"/>
    </source>
</evidence>
<keyword evidence="3" id="KW-1185">Reference proteome</keyword>
<gene>
    <name evidence="2" type="ORF">PQR66_02560</name>
</gene>
<dbReference type="InterPro" id="IPR006311">
    <property type="entry name" value="TAT_signal"/>
</dbReference>
<sequence>MTNPTTRRNALKTFGFAAGTALLGATGQSQAMAAETASLLPGGANNLTGLAQRLAAAPRRRDFKTVPMILDHPEQWDHEALSTVIGYRGGPKQVWDNTELGGPWLNLMRNSLNAQIWSYRHPDFLVVSATHGSAHLALFDQAAWDKYGLAKMSGNKLAANTLLDSKPAEAIGDGDHESAEGAFSSHDNSIPALLKRGAVFLSCHNAIWELAERLLVANVNPDKLQLDALAADLTNHVIPSAIVTPGAVATLVELQQVGFHYAS</sequence>
<evidence type="ECO:0000256" key="1">
    <source>
        <dbReference type="SAM" id="SignalP"/>
    </source>
</evidence>
<organism evidence="2 3">
    <name type="scientific">Paraburkholderia agricolaris</name>
    <dbReference type="NCBI Taxonomy" id="2152888"/>
    <lineage>
        <taxon>Bacteria</taxon>
        <taxon>Pseudomonadati</taxon>
        <taxon>Pseudomonadota</taxon>
        <taxon>Betaproteobacteria</taxon>
        <taxon>Burkholderiales</taxon>
        <taxon>Burkholderiaceae</taxon>
        <taxon>Paraburkholderia</taxon>
    </lineage>
</organism>
<comment type="caution">
    <text evidence="2">The sequence shown here is derived from an EMBL/GenBank/DDBJ whole genome shotgun (WGS) entry which is preliminary data.</text>
</comment>
<protein>
    <submittedName>
        <fullName evidence="2">Transcriptional initiation protein Tat</fullName>
    </submittedName>
</protein>
<keyword evidence="1" id="KW-0732">Signal</keyword>
<evidence type="ECO:0000313" key="2">
    <source>
        <dbReference type="EMBL" id="MFL9881889.1"/>
    </source>
</evidence>
<name>A0ABW8ZFD5_9BURK</name>
<dbReference type="RefSeq" id="WP_408332678.1">
    <property type="nucleotide sequence ID" value="NZ_JAQQFH010000031.1"/>
</dbReference>
<dbReference type="EMBL" id="JAQQFN010000001">
    <property type="protein sequence ID" value="MFL9881889.1"/>
    <property type="molecule type" value="Genomic_DNA"/>
</dbReference>
<reference evidence="2 3" key="1">
    <citation type="journal article" date="2024" name="Chem. Sci.">
        <title>Discovery of megapolipeptins by genome mining of a Burkholderiales bacteria collection.</title>
        <authorList>
            <person name="Paulo B.S."/>
            <person name="Recchia M.J.J."/>
            <person name="Lee S."/>
            <person name="Fergusson C.H."/>
            <person name="Romanowski S.B."/>
            <person name="Hernandez A."/>
            <person name="Krull N."/>
            <person name="Liu D.Y."/>
            <person name="Cavanagh H."/>
            <person name="Bos A."/>
            <person name="Gray C.A."/>
            <person name="Murphy B.T."/>
            <person name="Linington R.G."/>
            <person name="Eustaquio A.S."/>
        </authorList>
    </citation>
    <scope>NUCLEOTIDE SEQUENCE [LARGE SCALE GENOMIC DNA]</scope>
    <source>
        <strain evidence="2 3">RL16-012-BIC-B</strain>
    </source>
</reference>
<feature type="chain" id="PRO_5047543298" evidence="1">
    <location>
        <begin position="34"/>
        <end position="263"/>
    </location>
</feature>
<dbReference type="Proteomes" id="UP001629249">
    <property type="component" value="Unassembled WGS sequence"/>
</dbReference>
<accession>A0ABW8ZFD5</accession>
<proteinExistence type="predicted"/>
<feature type="signal peptide" evidence="1">
    <location>
        <begin position="1"/>
        <end position="33"/>
    </location>
</feature>